<evidence type="ECO:0000313" key="7">
    <source>
        <dbReference type="EMBL" id="TKR80538.1"/>
    </source>
</evidence>
<accession>A0A4U5NCK9</accession>
<dbReference type="Proteomes" id="UP000298663">
    <property type="component" value="Unassembled WGS sequence"/>
</dbReference>
<keyword evidence="8" id="KW-1185">Reference proteome</keyword>
<dbReference type="Gene3D" id="3.30.70.330">
    <property type="match status" value="1"/>
</dbReference>
<dbReference type="SMART" id="SM01115">
    <property type="entry name" value="cwf21"/>
    <property type="match status" value="1"/>
</dbReference>
<dbReference type="CDD" id="cd21370">
    <property type="entry name" value="cwf21_SR140"/>
    <property type="match status" value="1"/>
</dbReference>
<feature type="region of interest" description="Disordered" evidence="3">
    <location>
        <begin position="697"/>
        <end position="751"/>
    </location>
</feature>
<dbReference type="Pfam" id="PF04818">
    <property type="entry name" value="CID"/>
    <property type="match status" value="1"/>
</dbReference>
<feature type="compositionally biased region" description="Basic residues" evidence="3">
    <location>
        <begin position="824"/>
        <end position="834"/>
    </location>
</feature>
<dbReference type="PROSITE" id="PS50102">
    <property type="entry name" value="RRM"/>
    <property type="match status" value="1"/>
</dbReference>
<feature type="domain" description="SURP motif" evidence="5">
    <location>
        <begin position="364"/>
        <end position="407"/>
    </location>
</feature>
<dbReference type="GO" id="GO:0003723">
    <property type="term" value="F:RNA binding"/>
    <property type="evidence" value="ECO:0007669"/>
    <property type="project" value="UniProtKB-UniRule"/>
</dbReference>
<evidence type="ECO:0000259" key="4">
    <source>
        <dbReference type="PROSITE" id="PS50102"/>
    </source>
</evidence>
<dbReference type="InterPro" id="IPR006569">
    <property type="entry name" value="CID_dom"/>
</dbReference>
<dbReference type="InterPro" id="IPR013170">
    <property type="entry name" value="mRNA_splic_Cwf21_dom"/>
</dbReference>
<comment type="caution">
    <text evidence="7">The sequence shown here is derived from an EMBL/GenBank/DDBJ whole genome shotgun (WGS) entry which is preliminary data.</text>
</comment>
<dbReference type="PANTHER" id="PTHR23140">
    <property type="entry name" value="RNA PROCESSING PROTEIN LD23810P"/>
    <property type="match status" value="1"/>
</dbReference>
<reference evidence="7 8" key="1">
    <citation type="journal article" date="2015" name="Genome Biol.">
        <title>Comparative genomics of Steinernema reveals deeply conserved gene regulatory networks.</title>
        <authorList>
            <person name="Dillman A.R."/>
            <person name="Macchietto M."/>
            <person name="Porter C.F."/>
            <person name="Rogers A."/>
            <person name="Williams B."/>
            <person name="Antoshechkin I."/>
            <person name="Lee M.M."/>
            <person name="Goodwin Z."/>
            <person name="Lu X."/>
            <person name="Lewis E.E."/>
            <person name="Goodrich-Blair H."/>
            <person name="Stock S.P."/>
            <person name="Adams B.J."/>
            <person name="Sternberg P.W."/>
            <person name="Mortazavi A."/>
        </authorList>
    </citation>
    <scope>NUCLEOTIDE SEQUENCE [LARGE SCALE GENOMIC DNA]</scope>
    <source>
        <strain evidence="7 8">ALL</strain>
    </source>
</reference>
<dbReference type="InterPro" id="IPR051485">
    <property type="entry name" value="SR-CTD_assoc_factor"/>
</dbReference>
<feature type="region of interest" description="Disordered" evidence="3">
    <location>
        <begin position="114"/>
        <end position="136"/>
    </location>
</feature>
<dbReference type="PROSITE" id="PS51391">
    <property type="entry name" value="CID"/>
    <property type="match status" value="1"/>
</dbReference>
<reference evidence="7 8" key="2">
    <citation type="journal article" date="2019" name="G3 (Bethesda)">
        <title>Hybrid Assembly of the Genome of the Entomopathogenic Nematode Steinernema carpocapsae Identifies the X-Chromosome.</title>
        <authorList>
            <person name="Serra L."/>
            <person name="Macchietto M."/>
            <person name="Macias-Munoz A."/>
            <person name="McGill C.J."/>
            <person name="Rodriguez I.M."/>
            <person name="Rodriguez B."/>
            <person name="Murad R."/>
            <person name="Mortazavi A."/>
        </authorList>
    </citation>
    <scope>NUCLEOTIDE SEQUENCE [LARGE SCALE GENOMIC DNA]</scope>
    <source>
        <strain evidence="7 8">ALL</strain>
    </source>
</reference>
<feature type="compositionally biased region" description="Acidic residues" evidence="3">
    <location>
        <begin position="655"/>
        <end position="678"/>
    </location>
</feature>
<dbReference type="STRING" id="34508.A0A4U5NCK9"/>
<sequence>MERNRKRRQELEAEEQQRLNAALSEFESEFGPNSPRPNKSFIRGDVVNPAPPNMAPKAPIAFGLKPAGAPTLQKSGLSSSALEQAKKLAQERAKKFLLEAAASRKIDPASTVVAAPPRVNRPPKPGVNGKQTGKSNLEEFREELRQLQEAREQRKGVRQQLQHQLGVDDTAINRIVPLKTFPTGGNGEFDHDPFTTNLYLSNLSLNIEMDDLYKTFGTYGPLASAKILFPRPDEDRRRDYLCGFVAYMSRIDAERAMSAMQRHNLKGNDIKISFAKPVTLPPQPFYVPPALAEFTVPDPPTGLPFNAKADSQDLQDFLQKYGRLPPINLSYIPNHPDFYRDYEKMISRAVVRVVIPTERPLLCLIHRVVEFVVRYGPEFEFFICRKEAANPTYRFLFELHHPAHVYYRWKLFSICQGDSPKAWRTERFRMYQNGSWWDPPPMGNPFLTMPMQLYHTAFLQPVVFEIKEEEETNERKQSYDSNEEPEKKIAKKGELSQGEQRELDDLLADLIPEKKTISDAMVWCIEHAECAKQIVECIYESFLESNTPLHKFIARLYLIVDIISNSAVNVRGAFYYRQYFEERLLSVCSALHRVHSSIESRMKAEQFKQRVMLCFRVWEENSVYPTDVLIKMQNVFLGLYKESDYTQSASKSNEAEDIDGAPLVDDEDIDGAPLDEDGVANVSEPLQKPIFEQNKVQECPSPATKPSVSSKWDMIDEGGVDDDIDGVPMDESMESFGSSDSKELGGLEGSEDRRRQLLRTVELKVIKYQEELEAENSPNIAGLVSNFRSKLMREMEEQLNGGSSSQGGSSQSPDVSPKKERSRKETRRRSRSRSRGRDRSRSRSPRRRRSRSRSRDRERRHSKRDDRRSGRDGRSPDRKRR</sequence>
<dbReference type="SUPFAM" id="SSF109905">
    <property type="entry name" value="Surp module (SWAP domain)"/>
    <property type="match status" value="1"/>
</dbReference>
<dbReference type="SUPFAM" id="SSF48464">
    <property type="entry name" value="ENTH/VHS domain"/>
    <property type="match status" value="1"/>
</dbReference>
<dbReference type="InterPro" id="IPR008942">
    <property type="entry name" value="ENTH_VHS"/>
</dbReference>
<feature type="domain" description="CID" evidence="6">
    <location>
        <begin position="495"/>
        <end position="640"/>
    </location>
</feature>
<feature type="compositionally biased region" description="Basic residues" evidence="3">
    <location>
        <begin position="842"/>
        <end position="852"/>
    </location>
</feature>
<feature type="region of interest" description="Disordered" evidence="3">
    <location>
        <begin position="470"/>
        <end position="496"/>
    </location>
</feature>
<dbReference type="PROSITE" id="PS50128">
    <property type="entry name" value="SURP"/>
    <property type="match status" value="1"/>
</dbReference>
<feature type="region of interest" description="Disordered" evidence="3">
    <location>
        <begin position="792"/>
        <end position="881"/>
    </location>
</feature>
<dbReference type="Gene3D" id="1.25.40.90">
    <property type="match status" value="1"/>
</dbReference>
<feature type="compositionally biased region" description="Basic and acidic residues" evidence="3">
    <location>
        <begin position="473"/>
        <end position="496"/>
    </location>
</feature>
<proteinExistence type="predicted"/>
<dbReference type="PANTHER" id="PTHR23140:SF0">
    <property type="entry name" value="U2 SNRNP-ASSOCIATED SURP MOTIF-CONTAINING PROTEIN"/>
    <property type="match status" value="1"/>
</dbReference>
<evidence type="ECO:0000256" key="2">
    <source>
        <dbReference type="PROSITE-ProRule" id="PRU00176"/>
    </source>
</evidence>
<dbReference type="GO" id="GO:0005634">
    <property type="term" value="C:nucleus"/>
    <property type="evidence" value="ECO:0007669"/>
    <property type="project" value="TreeGrafter"/>
</dbReference>
<dbReference type="SMART" id="SM00360">
    <property type="entry name" value="RRM"/>
    <property type="match status" value="1"/>
</dbReference>
<dbReference type="InterPro" id="IPR012677">
    <property type="entry name" value="Nucleotide-bd_a/b_plait_sf"/>
</dbReference>
<feature type="compositionally biased region" description="Basic and acidic residues" evidence="3">
    <location>
        <begin position="740"/>
        <end position="751"/>
    </location>
</feature>
<dbReference type="InterPro" id="IPR000061">
    <property type="entry name" value="Surp"/>
</dbReference>
<feature type="domain" description="RRM" evidence="4">
    <location>
        <begin position="196"/>
        <end position="277"/>
    </location>
</feature>
<dbReference type="InterPro" id="IPR000504">
    <property type="entry name" value="RRM_dom"/>
</dbReference>
<feature type="compositionally biased region" description="Basic and acidic residues" evidence="3">
    <location>
        <begin position="853"/>
        <end position="881"/>
    </location>
</feature>
<evidence type="ECO:0000256" key="3">
    <source>
        <dbReference type="SAM" id="MobiDB-lite"/>
    </source>
</evidence>
<evidence type="ECO:0000313" key="8">
    <source>
        <dbReference type="Proteomes" id="UP000298663"/>
    </source>
</evidence>
<name>A0A4U5NCK9_STECR</name>
<dbReference type="InterPro" id="IPR035967">
    <property type="entry name" value="SWAP/Surp_sf"/>
</dbReference>
<dbReference type="InterPro" id="IPR035979">
    <property type="entry name" value="RBD_domain_sf"/>
</dbReference>
<protein>
    <recommendedName>
        <fullName evidence="9">RRM domain-containing protein</fullName>
    </recommendedName>
</protein>
<dbReference type="SUPFAM" id="SSF54928">
    <property type="entry name" value="RNA-binding domain, RBD"/>
    <property type="match status" value="1"/>
</dbReference>
<gene>
    <name evidence="7" type="ORF">L596_014599</name>
</gene>
<dbReference type="SMART" id="SM00648">
    <property type="entry name" value="SWAP"/>
    <property type="match status" value="1"/>
</dbReference>
<dbReference type="Pfam" id="PF01805">
    <property type="entry name" value="Surp"/>
    <property type="match status" value="1"/>
</dbReference>
<dbReference type="Pfam" id="PF08312">
    <property type="entry name" value="cwf21"/>
    <property type="match status" value="1"/>
</dbReference>
<feature type="region of interest" description="Disordered" evidence="3">
    <location>
        <begin position="24"/>
        <end position="61"/>
    </location>
</feature>
<evidence type="ECO:0000259" key="5">
    <source>
        <dbReference type="PROSITE" id="PS50128"/>
    </source>
</evidence>
<keyword evidence="1 2" id="KW-0694">RNA-binding</keyword>
<dbReference type="Pfam" id="PF00076">
    <property type="entry name" value="RRM_1"/>
    <property type="match status" value="1"/>
</dbReference>
<feature type="region of interest" description="Disordered" evidence="3">
    <location>
        <begin position="648"/>
        <end position="679"/>
    </location>
</feature>
<dbReference type="InterPro" id="IPR047488">
    <property type="entry name" value="SR140_cwf21"/>
</dbReference>
<dbReference type="Gene3D" id="1.10.10.790">
    <property type="entry name" value="Surp module"/>
    <property type="match status" value="1"/>
</dbReference>
<feature type="compositionally biased region" description="Low complexity" evidence="3">
    <location>
        <begin position="801"/>
        <end position="812"/>
    </location>
</feature>
<feature type="compositionally biased region" description="Acidic residues" evidence="3">
    <location>
        <begin position="715"/>
        <end position="725"/>
    </location>
</feature>
<dbReference type="GO" id="GO:0006396">
    <property type="term" value="P:RNA processing"/>
    <property type="evidence" value="ECO:0007669"/>
    <property type="project" value="InterPro"/>
</dbReference>
<evidence type="ECO:0000256" key="1">
    <source>
        <dbReference type="ARBA" id="ARBA00022884"/>
    </source>
</evidence>
<dbReference type="AlphaFoldDB" id="A0A4U5NCK9"/>
<dbReference type="SMART" id="SM00582">
    <property type="entry name" value="RPR"/>
    <property type="match status" value="1"/>
</dbReference>
<dbReference type="EMBL" id="AZBU02000004">
    <property type="protein sequence ID" value="TKR80538.1"/>
    <property type="molecule type" value="Genomic_DNA"/>
</dbReference>
<dbReference type="OrthoDB" id="377209at2759"/>
<organism evidence="7 8">
    <name type="scientific">Steinernema carpocapsae</name>
    <name type="common">Entomopathogenic nematode</name>
    <dbReference type="NCBI Taxonomy" id="34508"/>
    <lineage>
        <taxon>Eukaryota</taxon>
        <taxon>Metazoa</taxon>
        <taxon>Ecdysozoa</taxon>
        <taxon>Nematoda</taxon>
        <taxon>Chromadorea</taxon>
        <taxon>Rhabditida</taxon>
        <taxon>Tylenchina</taxon>
        <taxon>Panagrolaimomorpha</taxon>
        <taxon>Strongyloidoidea</taxon>
        <taxon>Steinernematidae</taxon>
        <taxon>Steinernema</taxon>
    </lineage>
</organism>
<evidence type="ECO:0008006" key="9">
    <source>
        <dbReference type="Google" id="ProtNLM"/>
    </source>
</evidence>
<evidence type="ECO:0000259" key="6">
    <source>
        <dbReference type="PROSITE" id="PS51391"/>
    </source>
</evidence>